<comment type="function">
    <text evidence="8">Induces production of reactive oxygen species (ROS) which are necessary for cell proliferation. May play a role in inducing oxidative DNA damage and replicative senescence. May play a role in the coordination of mitochondrial morphology and cell proliferation.</text>
</comment>
<dbReference type="SMART" id="SM01378">
    <property type="entry name" value="Romo1"/>
    <property type="match status" value="1"/>
</dbReference>
<keyword evidence="12" id="KW-1185">Reference proteome</keyword>
<evidence type="ECO:0000256" key="7">
    <source>
        <dbReference type="ARBA" id="ARBA00025225"/>
    </source>
</evidence>
<dbReference type="GO" id="GO:0045039">
    <property type="term" value="P:protein insertion into mitochondrial inner membrane"/>
    <property type="evidence" value="ECO:0007669"/>
    <property type="project" value="TreeGrafter"/>
</dbReference>
<evidence type="ECO:0000256" key="3">
    <source>
        <dbReference type="ARBA" id="ARBA00016275"/>
    </source>
</evidence>
<evidence type="ECO:0000256" key="10">
    <source>
        <dbReference type="SAM" id="Phobius"/>
    </source>
</evidence>
<dbReference type="PANTHER" id="PTHR28525:SF1">
    <property type="entry name" value="REACTIVE OXYGEN SPECIES MODULATOR 1"/>
    <property type="match status" value="1"/>
</dbReference>
<dbReference type="GO" id="GO:0030150">
    <property type="term" value="P:protein import into mitochondrial matrix"/>
    <property type="evidence" value="ECO:0007669"/>
    <property type="project" value="TreeGrafter"/>
</dbReference>
<dbReference type="STRING" id="42156.A0A3P6TNG1"/>
<comment type="function">
    <text evidence="7">Has antibacterial activity against a variety of bacteria including S.aureus, P.aeruginosa and M.tuberculosis. Acts by inducing bacterial membrane breakage.</text>
</comment>
<name>A0A3P6TNG1_LITSI</name>
<evidence type="ECO:0000256" key="6">
    <source>
        <dbReference type="ARBA" id="ARBA00023136"/>
    </source>
</evidence>
<keyword evidence="6 10" id="KW-0472">Membrane</keyword>
<comment type="subcellular location">
    <subcellularLocation>
        <location evidence="1">Membrane</location>
    </subcellularLocation>
</comment>
<dbReference type="InterPro" id="IPR018450">
    <property type="entry name" value="Romo1/Mgr2"/>
</dbReference>
<proteinExistence type="inferred from homology"/>
<sequence length="133" mass="14583">MEHYNKYRKFSCAFILKVGNQEVLPLEVTIILSIRGGELLGNRVKRRVKEETMPVPQYQGVAGQPQISCWQKMKMGLLMGVFIGCASGAIIGTATALGMGLRGRAMMTQVGRYSTKMGGSFAVFMMVAQGLRC</sequence>
<protein>
    <recommendedName>
        <fullName evidence="3">Reactive oxygen species modulator 1</fullName>
    </recommendedName>
    <alternativeName>
        <fullName evidence="9">Protein MGR2 homolog</fullName>
    </alternativeName>
</protein>
<reference evidence="11 12" key="1">
    <citation type="submission" date="2018-08" db="EMBL/GenBank/DDBJ databases">
        <authorList>
            <person name="Laetsch R D."/>
            <person name="Stevens L."/>
            <person name="Kumar S."/>
            <person name="Blaxter L. M."/>
        </authorList>
    </citation>
    <scope>NUCLEOTIDE SEQUENCE [LARGE SCALE GENOMIC DNA]</scope>
</reference>
<evidence type="ECO:0000313" key="11">
    <source>
        <dbReference type="EMBL" id="VDK86777.1"/>
    </source>
</evidence>
<keyword evidence="5 10" id="KW-1133">Transmembrane helix</keyword>
<evidence type="ECO:0000313" key="12">
    <source>
        <dbReference type="Proteomes" id="UP000277928"/>
    </source>
</evidence>
<dbReference type="AlphaFoldDB" id="A0A3P6TNG1"/>
<evidence type="ECO:0000256" key="1">
    <source>
        <dbReference type="ARBA" id="ARBA00004370"/>
    </source>
</evidence>
<dbReference type="EMBL" id="UYRX01000867">
    <property type="protein sequence ID" value="VDK86777.1"/>
    <property type="molecule type" value="Genomic_DNA"/>
</dbReference>
<dbReference type="Pfam" id="PF10247">
    <property type="entry name" value="Romo1"/>
    <property type="match status" value="1"/>
</dbReference>
<feature type="transmembrane region" description="Helical" evidence="10">
    <location>
        <begin position="77"/>
        <end position="101"/>
    </location>
</feature>
<comment type="similarity">
    <text evidence="2">Belongs to the MGR2 family.</text>
</comment>
<evidence type="ECO:0000256" key="9">
    <source>
        <dbReference type="ARBA" id="ARBA00032686"/>
    </source>
</evidence>
<evidence type="ECO:0000256" key="5">
    <source>
        <dbReference type="ARBA" id="ARBA00022989"/>
    </source>
</evidence>
<dbReference type="OrthoDB" id="5409308at2759"/>
<evidence type="ECO:0000256" key="8">
    <source>
        <dbReference type="ARBA" id="ARBA00025243"/>
    </source>
</evidence>
<dbReference type="PANTHER" id="PTHR28525">
    <property type="entry name" value="REACTIVE OXYGEN SPECIES MODULATOR 1"/>
    <property type="match status" value="1"/>
</dbReference>
<dbReference type="Proteomes" id="UP000277928">
    <property type="component" value="Unassembled WGS sequence"/>
</dbReference>
<keyword evidence="4 10" id="KW-0812">Transmembrane</keyword>
<gene>
    <name evidence="11" type="ORF">NLS_LOCUS7802</name>
</gene>
<dbReference type="GO" id="GO:0005744">
    <property type="term" value="C:TIM23 mitochondrial import inner membrane translocase complex"/>
    <property type="evidence" value="ECO:0007669"/>
    <property type="project" value="TreeGrafter"/>
</dbReference>
<evidence type="ECO:0000256" key="4">
    <source>
        <dbReference type="ARBA" id="ARBA00022692"/>
    </source>
</evidence>
<accession>A0A3P6TNG1</accession>
<organism evidence="11 12">
    <name type="scientific">Litomosoides sigmodontis</name>
    <name type="common">Filarial nematode worm</name>
    <dbReference type="NCBI Taxonomy" id="42156"/>
    <lineage>
        <taxon>Eukaryota</taxon>
        <taxon>Metazoa</taxon>
        <taxon>Ecdysozoa</taxon>
        <taxon>Nematoda</taxon>
        <taxon>Chromadorea</taxon>
        <taxon>Rhabditida</taxon>
        <taxon>Spirurina</taxon>
        <taxon>Spiruromorpha</taxon>
        <taxon>Filarioidea</taxon>
        <taxon>Onchocercidae</taxon>
        <taxon>Litomosoides</taxon>
    </lineage>
</organism>
<evidence type="ECO:0000256" key="2">
    <source>
        <dbReference type="ARBA" id="ARBA00007839"/>
    </source>
</evidence>